<evidence type="ECO:0000256" key="1">
    <source>
        <dbReference type="ARBA" id="ARBA00004651"/>
    </source>
</evidence>
<dbReference type="Proteomes" id="UP000509458">
    <property type="component" value="Chromosome"/>
</dbReference>
<dbReference type="GO" id="GO:0016887">
    <property type="term" value="F:ATP hydrolysis activity"/>
    <property type="evidence" value="ECO:0007669"/>
    <property type="project" value="InterPro"/>
</dbReference>
<dbReference type="PROSITE" id="PS50929">
    <property type="entry name" value="ABC_TM1F"/>
    <property type="match status" value="1"/>
</dbReference>
<comment type="subcellular location">
    <subcellularLocation>
        <location evidence="1">Cell membrane</location>
        <topology evidence="1">Multi-pass membrane protein</topology>
    </subcellularLocation>
</comment>
<gene>
    <name evidence="10" type="ORF">ALFOR1_30148</name>
</gene>
<dbReference type="InterPro" id="IPR017871">
    <property type="entry name" value="ABC_transporter-like_CS"/>
</dbReference>
<dbReference type="GO" id="GO:0015421">
    <property type="term" value="F:ABC-type oligopeptide transporter activity"/>
    <property type="evidence" value="ECO:0007669"/>
    <property type="project" value="TreeGrafter"/>
</dbReference>
<dbReference type="PROSITE" id="PS50893">
    <property type="entry name" value="ABC_TRANSPORTER_2"/>
    <property type="match status" value="1"/>
</dbReference>
<dbReference type="Pfam" id="PF00664">
    <property type="entry name" value="ABC_membrane"/>
    <property type="match status" value="1"/>
</dbReference>
<dbReference type="CDD" id="cd18575">
    <property type="entry name" value="ABC_6TM_bac_exporter_ABCB8_10_like"/>
    <property type="match status" value="1"/>
</dbReference>
<feature type="transmembrane region" description="Helical" evidence="7">
    <location>
        <begin position="69"/>
        <end position="89"/>
    </location>
</feature>
<dbReference type="FunFam" id="3.40.50.300:FF:000218">
    <property type="entry name" value="Multidrug ABC transporter ATP-binding protein"/>
    <property type="match status" value="1"/>
</dbReference>
<accession>A0A6T9XWX2</accession>
<dbReference type="RefSeq" id="WP_179982810.1">
    <property type="nucleotide sequence ID" value="NZ_LR812090.1"/>
</dbReference>
<dbReference type="InterPro" id="IPR011527">
    <property type="entry name" value="ABC1_TM_dom"/>
</dbReference>
<dbReference type="GO" id="GO:0005886">
    <property type="term" value="C:plasma membrane"/>
    <property type="evidence" value="ECO:0007669"/>
    <property type="project" value="UniProtKB-SubCell"/>
</dbReference>
<dbReference type="SMART" id="SM00382">
    <property type="entry name" value="AAA"/>
    <property type="match status" value="1"/>
</dbReference>
<dbReference type="InterPro" id="IPR003593">
    <property type="entry name" value="AAA+_ATPase"/>
</dbReference>
<keyword evidence="2 7" id="KW-0812">Transmembrane</keyword>
<dbReference type="InterPro" id="IPR027417">
    <property type="entry name" value="P-loop_NTPase"/>
</dbReference>
<evidence type="ECO:0000256" key="5">
    <source>
        <dbReference type="ARBA" id="ARBA00022989"/>
    </source>
</evidence>
<dbReference type="GO" id="GO:0090374">
    <property type="term" value="P:oligopeptide export from mitochondrion"/>
    <property type="evidence" value="ECO:0007669"/>
    <property type="project" value="TreeGrafter"/>
</dbReference>
<dbReference type="PROSITE" id="PS00211">
    <property type="entry name" value="ABC_TRANSPORTER_1"/>
    <property type="match status" value="1"/>
</dbReference>
<dbReference type="Gene3D" id="1.20.1560.10">
    <property type="entry name" value="ABC transporter type 1, transmembrane domain"/>
    <property type="match status" value="1"/>
</dbReference>
<evidence type="ECO:0000256" key="2">
    <source>
        <dbReference type="ARBA" id="ARBA00022692"/>
    </source>
</evidence>
<dbReference type="Gene3D" id="3.40.50.300">
    <property type="entry name" value="P-loop containing nucleotide triphosphate hydrolases"/>
    <property type="match status" value="1"/>
</dbReference>
<feature type="transmembrane region" description="Helical" evidence="7">
    <location>
        <begin position="167"/>
        <end position="187"/>
    </location>
</feature>
<dbReference type="SUPFAM" id="SSF52540">
    <property type="entry name" value="P-loop containing nucleoside triphosphate hydrolases"/>
    <property type="match status" value="1"/>
</dbReference>
<dbReference type="InterPro" id="IPR039421">
    <property type="entry name" value="Type_1_exporter"/>
</dbReference>
<keyword evidence="3" id="KW-0547">Nucleotide-binding</keyword>
<sequence length="604" mass="66196">MTTPLPTVSTKQVLQWIGSHLLQYKTRVVGAVIALFTAAIAWLLLGQGIKYAIDSGFIENAADTLNKATVMVLAITFIACLATYARFYLMTWLGERVSADIRNQVYAHLLSLPPSFFAELRTGEVISRFTSDTTIIQTVVGMSLSMTLRSIVTFVGALALMTFSSPLLTFCVIVAVPAVLVPIKVLAPQVRRYAKASQDKVADLGARIDESLHEIMTVQAYTAENAERLHFSRKVELAMDVAKKRIHYRSLLIGCIMCISMTAIIFIAWVGARQVLDGTMTVGELSAFLFYAVMAGGSVATISEVIGEVQRGVGASERLYELFTTESVIKPVSDEANKITEPKHTVESNVKEVENKVSISKAAPRIQLDKVSFAYPDSKPLFDNLNIDIKAGERLALVGASGAGKTTLFQLLMRFYDPNSGQILFNGMPINKMPVDVLRRHIAIVTQEPVVFADTVMENIRYGSPEASDEAVVNAAKQAFAHEFIDSLDERYSTQLGERGVKLSGGQKQRIAIARAILADRPILLLDEATSALDAMSERMVQQAIDRLMVGKTSIVIAHRLATVQHADRILVMDKGQVVGSGNHATLMKSDTLYREYAELQLLS</sequence>
<reference evidence="10 11" key="1">
    <citation type="submission" date="2020-06" db="EMBL/GenBank/DDBJ databases">
        <authorList>
            <person name="Duchaud E."/>
        </authorList>
    </citation>
    <scope>NUCLEOTIDE SEQUENCE [LARGE SCALE GENOMIC DNA]</scope>
    <source>
        <strain evidence="10">Alteromonas fortis</strain>
    </source>
</reference>
<dbReference type="InterPro" id="IPR003439">
    <property type="entry name" value="ABC_transporter-like_ATP-bd"/>
</dbReference>
<evidence type="ECO:0000256" key="7">
    <source>
        <dbReference type="SAM" id="Phobius"/>
    </source>
</evidence>
<evidence type="ECO:0000259" key="8">
    <source>
        <dbReference type="PROSITE" id="PS50893"/>
    </source>
</evidence>
<evidence type="ECO:0000256" key="4">
    <source>
        <dbReference type="ARBA" id="ARBA00022840"/>
    </source>
</evidence>
<organism evidence="10 11">
    <name type="scientific">Alteromonas macleodii</name>
    <name type="common">Pseudoalteromonas macleodii</name>
    <dbReference type="NCBI Taxonomy" id="28108"/>
    <lineage>
        <taxon>Bacteria</taxon>
        <taxon>Pseudomonadati</taxon>
        <taxon>Pseudomonadota</taxon>
        <taxon>Gammaproteobacteria</taxon>
        <taxon>Alteromonadales</taxon>
        <taxon>Alteromonadaceae</taxon>
        <taxon>Alteromonas/Salinimonas group</taxon>
        <taxon>Alteromonas</taxon>
    </lineage>
</organism>
<feature type="transmembrane region" description="Helical" evidence="7">
    <location>
        <begin position="138"/>
        <end position="161"/>
    </location>
</feature>
<feature type="transmembrane region" description="Helical" evidence="7">
    <location>
        <begin position="28"/>
        <end position="49"/>
    </location>
</feature>
<dbReference type="Pfam" id="PF00005">
    <property type="entry name" value="ABC_tran"/>
    <property type="match status" value="1"/>
</dbReference>
<keyword evidence="6 7" id="KW-0472">Membrane</keyword>
<dbReference type="AlphaFoldDB" id="A0A6T9XWX2"/>
<dbReference type="PANTHER" id="PTHR43394:SF1">
    <property type="entry name" value="ATP-BINDING CASSETTE SUB-FAMILY B MEMBER 10, MITOCHONDRIAL"/>
    <property type="match status" value="1"/>
</dbReference>
<keyword evidence="4 10" id="KW-0067">ATP-binding</keyword>
<dbReference type="InterPro" id="IPR036640">
    <property type="entry name" value="ABC1_TM_sf"/>
</dbReference>
<evidence type="ECO:0000259" key="9">
    <source>
        <dbReference type="PROSITE" id="PS50929"/>
    </source>
</evidence>
<feature type="domain" description="ABC transmembrane type-1" evidence="9">
    <location>
        <begin position="29"/>
        <end position="311"/>
    </location>
</feature>
<protein>
    <submittedName>
        <fullName evidence="10">ABC transporter ATP-binding protein/permease</fullName>
    </submittedName>
</protein>
<dbReference type="PANTHER" id="PTHR43394">
    <property type="entry name" value="ATP-DEPENDENT PERMEASE MDL1, MITOCHONDRIAL"/>
    <property type="match status" value="1"/>
</dbReference>
<dbReference type="GO" id="GO:0005524">
    <property type="term" value="F:ATP binding"/>
    <property type="evidence" value="ECO:0007669"/>
    <property type="project" value="UniProtKB-KW"/>
</dbReference>
<feature type="transmembrane region" description="Helical" evidence="7">
    <location>
        <begin position="251"/>
        <end position="272"/>
    </location>
</feature>
<proteinExistence type="predicted"/>
<dbReference type="EMBL" id="LR812090">
    <property type="protein sequence ID" value="CAB9493248.1"/>
    <property type="molecule type" value="Genomic_DNA"/>
</dbReference>
<keyword evidence="5 7" id="KW-1133">Transmembrane helix</keyword>
<evidence type="ECO:0000256" key="3">
    <source>
        <dbReference type="ARBA" id="ARBA00022741"/>
    </source>
</evidence>
<evidence type="ECO:0000256" key="6">
    <source>
        <dbReference type="ARBA" id="ARBA00023136"/>
    </source>
</evidence>
<feature type="domain" description="ABC transporter" evidence="8">
    <location>
        <begin position="366"/>
        <end position="600"/>
    </location>
</feature>
<dbReference type="SUPFAM" id="SSF90123">
    <property type="entry name" value="ABC transporter transmembrane region"/>
    <property type="match status" value="1"/>
</dbReference>
<evidence type="ECO:0000313" key="11">
    <source>
        <dbReference type="Proteomes" id="UP000509458"/>
    </source>
</evidence>
<name>A0A6T9XWX2_ALTMA</name>
<evidence type="ECO:0000313" key="10">
    <source>
        <dbReference type="EMBL" id="CAB9493248.1"/>
    </source>
</evidence>